<evidence type="ECO:0000256" key="3">
    <source>
        <dbReference type="SAM" id="MobiDB-lite"/>
    </source>
</evidence>
<dbReference type="PANTHER" id="PTHR43877:SF2">
    <property type="entry name" value="AMINOALKYLPHOSPHONATE N-ACETYLTRANSFERASE-RELATED"/>
    <property type="match status" value="1"/>
</dbReference>
<evidence type="ECO:0000313" key="5">
    <source>
        <dbReference type="EMBL" id="KAK2599758.1"/>
    </source>
</evidence>
<evidence type="ECO:0000259" key="4">
    <source>
        <dbReference type="PROSITE" id="PS51186"/>
    </source>
</evidence>
<feature type="domain" description="N-acetyltransferase" evidence="4">
    <location>
        <begin position="42"/>
        <end position="216"/>
    </location>
</feature>
<gene>
    <name evidence="5" type="ORF">N8I77_011485</name>
</gene>
<keyword evidence="1" id="KW-0808">Transferase</keyword>
<reference evidence="5" key="1">
    <citation type="submission" date="2023-06" db="EMBL/GenBank/DDBJ databases">
        <authorList>
            <person name="Noh H."/>
        </authorList>
    </citation>
    <scope>NUCLEOTIDE SEQUENCE</scope>
    <source>
        <strain evidence="5">DUCC20226</strain>
    </source>
</reference>
<keyword evidence="6" id="KW-1185">Reference proteome</keyword>
<dbReference type="InterPro" id="IPR050832">
    <property type="entry name" value="Bact_Acetyltransf"/>
</dbReference>
<keyword evidence="2" id="KW-0012">Acyltransferase</keyword>
<dbReference type="PROSITE" id="PS51186">
    <property type="entry name" value="GNAT"/>
    <property type="match status" value="1"/>
</dbReference>
<dbReference type="EMBL" id="JAUJFL010000007">
    <property type="protein sequence ID" value="KAK2599758.1"/>
    <property type="molecule type" value="Genomic_DNA"/>
</dbReference>
<dbReference type="PANTHER" id="PTHR43877">
    <property type="entry name" value="AMINOALKYLPHOSPHONATE N-ACETYLTRANSFERASE-RELATED-RELATED"/>
    <property type="match status" value="1"/>
</dbReference>
<name>A0AAD9S5I2_PHOAM</name>
<dbReference type="CDD" id="cd04301">
    <property type="entry name" value="NAT_SF"/>
    <property type="match status" value="1"/>
</dbReference>
<organism evidence="5 6">
    <name type="scientific">Phomopsis amygdali</name>
    <name type="common">Fusicoccum amygdali</name>
    <dbReference type="NCBI Taxonomy" id="1214568"/>
    <lineage>
        <taxon>Eukaryota</taxon>
        <taxon>Fungi</taxon>
        <taxon>Dikarya</taxon>
        <taxon>Ascomycota</taxon>
        <taxon>Pezizomycotina</taxon>
        <taxon>Sordariomycetes</taxon>
        <taxon>Sordariomycetidae</taxon>
        <taxon>Diaporthales</taxon>
        <taxon>Diaporthaceae</taxon>
        <taxon>Diaporthe</taxon>
    </lineage>
</organism>
<evidence type="ECO:0000313" key="6">
    <source>
        <dbReference type="Proteomes" id="UP001265746"/>
    </source>
</evidence>
<proteinExistence type="predicted"/>
<dbReference type="SUPFAM" id="SSF55729">
    <property type="entry name" value="Acyl-CoA N-acyltransferases (Nat)"/>
    <property type="match status" value="1"/>
</dbReference>
<evidence type="ECO:0000256" key="1">
    <source>
        <dbReference type="ARBA" id="ARBA00022679"/>
    </source>
</evidence>
<dbReference type="Pfam" id="PF00583">
    <property type="entry name" value="Acetyltransf_1"/>
    <property type="match status" value="1"/>
</dbReference>
<feature type="region of interest" description="Disordered" evidence="3">
    <location>
        <begin position="1"/>
        <end position="36"/>
    </location>
</feature>
<accession>A0AAD9S5I2</accession>
<dbReference type="GO" id="GO:0016747">
    <property type="term" value="F:acyltransferase activity, transferring groups other than amino-acyl groups"/>
    <property type="evidence" value="ECO:0007669"/>
    <property type="project" value="InterPro"/>
</dbReference>
<dbReference type="AlphaFoldDB" id="A0AAD9S5I2"/>
<dbReference type="Gene3D" id="3.40.630.30">
    <property type="match status" value="1"/>
</dbReference>
<dbReference type="InterPro" id="IPR016181">
    <property type="entry name" value="Acyl_CoA_acyltransferase"/>
</dbReference>
<dbReference type="InterPro" id="IPR000182">
    <property type="entry name" value="GNAT_dom"/>
</dbReference>
<dbReference type="Proteomes" id="UP001265746">
    <property type="component" value="Unassembled WGS sequence"/>
</dbReference>
<comment type="caution">
    <text evidence="5">The sequence shown here is derived from an EMBL/GenBank/DDBJ whole genome shotgun (WGS) entry which is preliminary data.</text>
</comment>
<protein>
    <recommendedName>
        <fullName evidence="4">N-acetyltransferase domain-containing protein</fullName>
    </recommendedName>
</protein>
<sequence>MVSNAVIHSEAEGGEPPTHDAGTIGRRKPDVTTTSNSISRLSTIADIEAHLPSLRALLQSCVNPDPPTSSIGFIAPLSDAEADQYWRSLGTSLGITTHLFILTGPGDRDGRPEVTATVQLLRISKATHAHRGEVAKLLVLPTHQRSGLGRAMMEHVQGYARDTLGMRVLTLDTETDTPARRFYSRTGWTEWGTCPDYAAYADGRLGSATFFVKSLV</sequence>
<evidence type="ECO:0000256" key="2">
    <source>
        <dbReference type="ARBA" id="ARBA00023315"/>
    </source>
</evidence>